<keyword evidence="2" id="KW-1185">Reference proteome</keyword>
<evidence type="ECO:0000313" key="2">
    <source>
        <dbReference type="Proteomes" id="UP000183832"/>
    </source>
</evidence>
<organism evidence="1 2">
    <name type="scientific">Clunio marinus</name>
    <dbReference type="NCBI Taxonomy" id="568069"/>
    <lineage>
        <taxon>Eukaryota</taxon>
        <taxon>Metazoa</taxon>
        <taxon>Ecdysozoa</taxon>
        <taxon>Arthropoda</taxon>
        <taxon>Hexapoda</taxon>
        <taxon>Insecta</taxon>
        <taxon>Pterygota</taxon>
        <taxon>Neoptera</taxon>
        <taxon>Endopterygota</taxon>
        <taxon>Diptera</taxon>
        <taxon>Nematocera</taxon>
        <taxon>Chironomoidea</taxon>
        <taxon>Chironomidae</taxon>
        <taxon>Clunio</taxon>
    </lineage>
</organism>
<proteinExistence type="predicted"/>
<name>A0A1J1ITZ3_9DIPT</name>
<protein>
    <submittedName>
        <fullName evidence="1">CLUMA_CG016891, isoform A</fullName>
    </submittedName>
</protein>
<dbReference type="EMBL" id="CVRI01000059">
    <property type="protein sequence ID" value="CRL03178.1"/>
    <property type="molecule type" value="Genomic_DNA"/>
</dbReference>
<dbReference type="AlphaFoldDB" id="A0A1J1ITZ3"/>
<dbReference type="Proteomes" id="UP000183832">
    <property type="component" value="Unassembled WGS sequence"/>
</dbReference>
<evidence type="ECO:0000313" key="1">
    <source>
        <dbReference type="EMBL" id="CRL03178.1"/>
    </source>
</evidence>
<accession>A0A1J1ITZ3</accession>
<sequence length="77" mass="9264">MNAIDLFLPRDCTFLCVQWNHFLIELANLTFQIFPHSLHKNWIVYGEMPKDLKLRMKDRTVIGWRLKCEFQSTVKSH</sequence>
<gene>
    <name evidence="1" type="ORF">CLUMA_CG016891</name>
</gene>
<reference evidence="1 2" key="1">
    <citation type="submission" date="2015-04" db="EMBL/GenBank/DDBJ databases">
        <authorList>
            <person name="Syromyatnikov M.Y."/>
            <person name="Popov V.N."/>
        </authorList>
    </citation>
    <scope>NUCLEOTIDE SEQUENCE [LARGE SCALE GENOMIC DNA]</scope>
</reference>